<reference evidence="1 2" key="1">
    <citation type="journal article" date="2020" name="Microb. Genom.">
        <title>Genetic diversity of clinical and environmental Mucorales isolates obtained from an investigation of mucormycosis cases among solid organ transplant recipients.</title>
        <authorList>
            <person name="Nguyen M.H."/>
            <person name="Kaul D."/>
            <person name="Muto C."/>
            <person name="Cheng S.J."/>
            <person name="Richter R.A."/>
            <person name="Bruno V.M."/>
            <person name="Liu G."/>
            <person name="Beyhan S."/>
            <person name="Sundermann A.J."/>
            <person name="Mounaud S."/>
            <person name="Pasculle A.W."/>
            <person name="Nierman W.C."/>
            <person name="Driscoll E."/>
            <person name="Cumbie R."/>
            <person name="Clancy C.J."/>
            <person name="Dupont C.L."/>
        </authorList>
    </citation>
    <scope>NUCLEOTIDE SEQUENCE [LARGE SCALE GENOMIC DNA]</scope>
    <source>
        <strain evidence="1 2">GL24</strain>
    </source>
</reference>
<accession>A0A9P6XVD9</accession>
<gene>
    <name evidence="1" type="ORF">G6F50_016026</name>
</gene>
<dbReference type="EMBL" id="JAANIU010009544">
    <property type="protein sequence ID" value="KAG1532976.1"/>
    <property type="molecule type" value="Genomic_DNA"/>
</dbReference>
<sequence>MADSGPALSAEASASLPSGSCWALSCPDGGFDAGLAAALGAGFRPSTTSSGDAAPLSRTAPRSMLAALSTNARSVLMVERCTSMPWMVEDSIDRFMRSQFSTERNSAMRRSRSSRFMGGAIGRLLARPPGPVRPAQAWRIISMLARRGLPDRSEFCPMPGRTNGFVNWSLMPGLPKYGWFPPAAGQPGSS</sequence>
<organism evidence="1 2">
    <name type="scientific">Rhizopus delemar</name>
    <dbReference type="NCBI Taxonomy" id="936053"/>
    <lineage>
        <taxon>Eukaryota</taxon>
        <taxon>Fungi</taxon>
        <taxon>Fungi incertae sedis</taxon>
        <taxon>Mucoromycota</taxon>
        <taxon>Mucoromycotina</taxon>
        <taxon>Mucoromycetes</taxon>
        <taxon>Mucorales</taxon>
        <taxon>Mucorineae</taxon>
        <taxon>Rhizopodaceae</taxon>
        <taxon>Rhizopus</taxon>
    </lineage>
</organism>
<protein>
    <submittedName>
        <fullName evidence="1">Uncharacterized protein</fullName>
    </submittedName>
</protein>
<keyword evidence="2" id="KW-1185">Reference proteome</keyword>
<name>A0A9P6XVD9_9FUNG</name>
<evidence type="ECO:0000313" key="1">
    <source>
        <dbReference type="EMBL" id="KAG1532976.1"/>
    </source>
</evidence>
<dbReference type="AlphaFoldDB" id="A0A9P6XVD9"/>
<proteinExistence type="predicted"/>
<comment type="caution">
    <text evidence="1">The sequence shown here is derived from an EMBL/GenBank/DDBJ whole genome shotgun (WGS) entry which is preliminary data.</text>
</comment>
<dbReference type="Proteomes" id="UP000740926">
    <property type="component" value="Unassembled WGS sequence"/>
</dbReference>
<evidence type="ECO:0000313" key="2">
    <source>
        <dbReference type="Proteomes" id="UP000740926"/>
    </source>
</evidence>